<dbReference type="AlphaFoldDB" id="A0AAD7E9D7"/>
<feature type="compositionally biased region" description="Polar residues" evidence="1">
    <location>
        <begin position="92"/>
        <end position="104"/>
    </location>
</feature>
<protein>
    <submittedName>
        <fullName evidence="2">Uncharacterized protein</fullName>
    </submittedName>
</protein>
<feature type="region of interest" description="Disordered" evidence="1">
    <location>
        <begin position="89"/>
        <end position="121"/>
    </location>
</feature>
<name>A0AAD7E9D7_9AGAR</name>
<dbReference type="EMBL" id="JARIHO010000107">
    <property type="protein sequence ID" value="KAJ7303108.1"/>
    <property type="molecule type" value="Genomic_DNA"/>
</dbReference>
<organism evidence="2 3">
    <name type="scientific">Mycena albidolilacea</name>
    <dbReference type="NCBI Taxonomy" id="1033008"/>
    <lineage>
        <taxon>Eukaryota</taxon>
        <taxon>Fungi</taxon>
        <taxon>Dikarya</taxon>
        <taxon>Basidiomycota</taxon>
        <taxon>Agaricomycotina</taxon>
        <taxon>Agaricomycetes</taxon>
        <taxon>Agaricomycetidae</taxon>
        <taxon>Agaricales</taxon>
        <taxon>Marasmiineae</taxon>
        <taxon>Mycenaceae</taxon>
        <taxon>Mycena</taxon>
    </lineage>
</organism>
<evidence type="ECO:0000256" key="1">
    <source>
        <dbReference type="SAM" id="MobiDB-lite"/>
    </source>
</evidence>
<feature type="compositionally biased region" description="Basic and acidic residues" evidence="1">
    <location>
        <begin position="285"/>
        <end position="298"/>
    </location>
</feature>
<dbReference type="Proteomes" id="UP001218218">
    <property type="component" value="Unassembled WGS sequence"/>
</dbReference>
<comment type="caution">
    <text evidence="2">The sequence shown here is derived from an EMBL/GenBank/DDBJ whole genome shotgun (WGS) entry which is preliminary data.</text>
</comment>
<keyword evidence="3" id="KW-1185">Reference proteome</keyword>
<feature type="compositionally biased region" description="Polar residues" evidence="1">
    <location>
        <begin position="215"/>
        <end position="224"/>
    </location>
</feature>
<proteinExistence type="predicted"/>
<evidence type="ECO:0000313" key="2">
    <source>
        <dbReference type="EMBL" id="KAJ7303108.1"/>
    </source>
</evidence>
<evidence type="ECO:0000313" key="3">
    <source>
        <dbReference type="Proteomes" id="UP001218218"/>
    </source>
</evidence>
<feature type="region of interest" description="Disordered" evidence="1">
    <location>
        <begin position="37"/>
        <end position="59"/>
    </location>
</feature>
<feature type="compositionally biased region" description="Basic and acidic residues" evidence="1">
    <location>
        <begin position="236"/>
        <end position="276"/>
    </location>
</feature>
<sequence length="513" mass="58568">MCEMAFRGRRARAVTGLVRVEIVAKRLLQKKKIVSNKTIGSRQKERRRGTREDSSATKEWVTRATERILNTSQPKITAIKRKVEQIIVARPTRNNSRTTEQPRASHNHGVEDRGNRSAEPLARKHAREAKIGTHPRNNCHFHRSCGPGRRALRGRRERIDDTGLLEDKPYVVVVVVLRFARAFTEEERKRTRWSGGRWTNEWCVWRANERELGEGTSTKDTQQAMEGKHGGRAQRNRGERRGRMDEEGQDYEGRKRSEVAHAKDAMEEKGGLDHEQAQSAGAARGEIRRKGRGGVDDEKVYERRKRAKEEVELPEKGSRRRRAGWWGSTESRACRSWASIVARIRTLAQHQRNATLPTGVCEGTSIVGGCGTDVAVRAHVHARRRTPVKTGSACRCARTSTYRWALERGERGVYGRRCEDGLAEYGRVVAHAARTRSHGAPRAVAWAWVGRSKVLCPTRLARRFERHGSRIDRWVSGLRDEKMTRCNAFPVPSIVRKYDEWTSSESVEESRKR</sequence>
<accession>A0AAD7E9D7</accession>
<reference evidence="2" key="1">
    <citation type="submission" date="2023-03" db="EMBL/GenBank/DDBJ databases">
        <title>Massive genome expansion in bonnet fungi (Mycena s.s.) driven by repeated elements and novel gene families across ecological guilds.</title>
        <authorList>
            <consortium name="Lawrence Berkeley National Laboratory"/>
            <person name="Harder C.B."/>
            <person name="Miyauchi S."/>
            <person name="Viragh M."/>
            <person name="Kuo A."/>
            <person name="Thoen E."/>
            <person name="Andreopoulos B."/>
            <person name="Lu D."/>
            <person name="Skrede I."/>
            <person name="Drula E."/>
            <person name="Henrissat B."/>
            <person name="Morin E."/>
            <person name="Kohler A."/>
            <person name="Barry K."/>
            <person name="LaButti K."/>
            <person name="Morin E."/>
            <person name="Salamov A."/>
            <person name="Lipzen A."/>
            <person name="Mereny Z."/>
            <person name="Hegedus B."/>
            <person name="Baldrian P."/>
            <person name="Stursova M."/>
            <person name="Weitz H."/>
            <person name="Taylor A."/>
            <person name="Grigoriev I.V."/>
            <person name="Nagy L.G."/>
            <person name="Martin F."/>
            <person name="Kauserud H."/>
        </authorList>
    </citation>
    <scope>NUCLEOTIDE SEQUENCE</scope>
    <source>
        <strain evidence="2">CBHHK002</strain>
    </source>
</reference>
<feature type="region of interest" description="Disordered" evidence="1">
    <location>
        <begin position="213"/>
        <end position="298"/>
    </location>
</feature>
<feature type="compositionally biased region" description="Basic and acidic residues" evidence="1">
    <location>
        <begin position="50"/>
        <end position="59"/>
    </location>
</feature>
<gene>
    <name evidence="2" type="ORF">DFH08DRAFT_825957</name>
</gene>